<dbReference type="InterPro" id="IPR024983">
    <property type="entry name" value="CHAT_dom"/>
</dbReference>
<evidence type="ECO:0000313" key="3">
    <source>
        <dbReference type="EMBL" id="KEO92106.1"/>
    </source>
</evidence>
<gene>
    <name evidence="3" type="ORF">EH31_05410</name>
</gene>
<keyword evidence="4" id="KW-1185">Reference proteome</keyword>
<evidence type="ECO:0000259" key="2">
    <source>
        <dbReference type="Pfam" id="PF12770"/>
    </source>
</evidence>
<feature type="chain" id="PRO_5001696949" description="CHAT domain-containing protein" evidence="1">
    <location>
        <begin position="17"/>
        <end position="1454"/>
    </location>
</feature>
<keyword evidence="1" id="KW-0732">Signal</keyword>
<dbReference type="eggNOG" id="COG4995">
    <property type="taxonomic scope" value="Bacteria"/>
</dbReference>
<dbReference type="Proteomes" id="UP000027647">
    <property type="component" value="Unassembled WGS sequence"/>
</dbReference>
<dbReference type="Gene3D" id="1.25.40.10">
    <property type="entry name" value="Tetratricopeptide repeat domain"/>
    <property type="match status" value="1"/>
</dbReference>
<accession>A0A074MBG0</accession>
<feature type="domain" description="CHAT" evidence="2">
    <location>
        <begin position="1107"/>
        <end position="1452"/>
    </location>
</feature>
<dbReference type="InterPro" id="IPR011990">
    <property type="entry name" value="TPR-like_helical_dom_sf"/>
</dbReference>
<comment type="caution">
    <text evidence="3">The sequence shown here is derived from an EMBL/GenBank/DDBJ whole genome shotgun (WGS) entry which is preliminary data.</text>
</comment>
<sequence>MKTLLLFFAIATPALAQTSPEVTQSEAAALRECGSDPAKDPIIYVEAGPRRSFREWIADAGRDGKTQVATCLADKLLSLVEAEGDGQLARLTLLSLMHENLREAGNLEYANRFLAEYFEFVDTSNDYNRLSVAHAEILTELGKTDAARARLEPLMQLRFPGVSEKRLFLALARLAAAEGNDAVAAREYTRVFELEKESVSGSAGYLLIGWLDLADTIARHGDEQYALSAYKWIATVSSFMGPGGNENREDRPNFAGRLAMDRMAKIYAKRGDRERARYFAIPALIDAAYNPKEPRKVQKARELAYEMEQLGADLFSPDAIEYKWAWQLRLAFFVYDGGFQPPATWLKCGAYPLGDPEPEPEAQAASSGRINPTVPQPAYQYSVRAPAAPLPPPYQTPLDEQIDTNRLPFNDDIIPQNDRDGRLLLPYREILAYSNVCLSEGLEAIAYTILDDHVSAMSQAGYGGLMFKEMADLRATLATQSDDFEFAEREYLAVIDDLLSRPEGFEFKDLHSPFFSLVSVYERYGRWDRAEALALRMMNIPIGGTGNTQRVGLRGLEMWFAPNFHMLLIDIYLKQGKADQARGIIAANYPDERPIDLSALSDEAFAQLEGFETEKSYKTWLSGQAFLAETDYVGGNLVGAIRRAQAALNYSEFQGNHISTRSDPHFYLMPWEEEADVRETLGRLYLADRRYDDAVDLARQSAIRRIFRQIERENAEEAGEVYRSLGYFAEALAGSGDYGAAGVVVRFADAIFDVRDTQRGAARKRGESELAAAGTAFLRMITQTVPTPEKYESGNYTHNMLRTIDTNPGFMDRFGPVYASFLVSEEGRITNLNRLSRETTTSLTGVRMQLAENGQIGLEEGLSAGENLLSRLEAQWSLSQSTSFDTQWQLRNLINAPQHYLRQASLRWKAEAEGGEKADREEVFRLLQRGSYNVVDLTLNSAIAHGLFREKSPELIELLDRRNEQLMTYQLVISAMSQNEFAALEAQVSLTPLLEELEAIDAQIAKDHSDYLEFMKADPMSIAEAQALLKPSEALLMLIPTSGGTHGFVITPNSTTWKLLEIDKDGVTRGVRRLLWFAGGEIEPTGEGYDEWIEGTDGGLSGYDRDAAFALYSKLIAPLMGELQGSEQVFLAPSGALATLPFGMLVREEPQGRDDNPDDLRATAWLAEAFPMVQVPSFNSFASLRRYVSDDTQAVDVFRGFGAPILSDVESDRSDRGRKRGGQTLSANLFQREFGSLADVEALRAMSSLKNTETELREMARALGADEDRTLLLAGDLTEETIRAMDLSDTRILAFATHALVADDSSGFTEPGLVLTPPETASPANDGYLSASEIAALDLNALWVVLSACNTAAGDPSTGAPGLSGLVRAFFHAGARNLLASHWVVDDEIASKLTVRIVEIGRDNPSLSRAAAFQQAMREIRENPKHDGVNRFGFEESWAHPSQWAPFSLIGAGG</sequence>
<dbReference type="EMBL" id="JMIW01000001">
    <property type="protein sequence ID" value="KEO92106.1"/>
    <property type="molecule type" value="Genomic_DNA"/>
</dbReference>
<name>A0A074MBG0_ERYLO</name>
<reference evidence="3 4" key="1">
    <citation type="submission" date="2014-04" db="EMBL/GenBank/DDBJ databases">
        <title>A comprehensive comparison of genomes of Erythrobacter spp. strains.</title>
        <authorList>
            <person name="Zheng Q."/>
        </authorList>
    </citation>
    <scope>NUCLEOTIDE SEQUENCE [LARGE SCALE GENOMIC DNA]</scope>
    <source>
        <strain evidence="3 4">DSM 6997</strain>
    </source>
</reference>
<dbReference type="Pfam" id="PF12770">
    <property type="entry name" value="CHAT"/>
    <property type="match status" value="1"/>
</dbReference>
<evidence type="ECO:0000256" key="1">
    <source>
        <dbReference type="SAM" id="SignalP"/>
    </source>
</evidence>
<protein>
    <recommendedName>
        <fullName evidence="2">CHAT domain-containing protein</fullName>
    </recommendedName>
</protein>
<evidence type="ECO:0000313" key="4">
    <source>
        <dbReference type="Proteomes" id="UP000027647"/>
    </source>
</evidence>
<organism evidence="3 4">
    <name type="scientific">Erythrobacter longus</name>
    <dbReference type="NCBI Taxonomy" id="1044"/>
    <lineage>
        <taxon>Bacteria</taxon>
        <taxon>Pseudomonadati</taxon>
        <taxon>Pseudomonadota</taxon>
        <taxon>Alphaproteobacteria</taxon>
        <taxon>Sphingomonadales</taxon>
        <taxon>Erythrobacteraceae</taxon>
        <taxon>Erythrobacter/Porphyrobacter group</taxon>
        <taxon>Erythrobacter</taxon>
    </lineage>
</organism>
<dbReference type="STRING" id="1044.EH31_05410"/>
<proteinExistence type="predicted"/>
<feature type="signal peptide" evidence="1">
    <location>
        <begin position="1"/>
        <end position="16"/>
    </location>
</feature>